<evidence type="ECO:0000256" key="2">
    <source>
        <dbReference type="ARBA" id="ARBA00022723"/>
    </source>
</evidence>
<dbReference type="OrthoDB" id="9806388at2"/>
<keyword evidence="8" id="KW-1185">Reference proteome</keyword>
<dbReference type="AlphaFoldDB" id="A0A5C5ZAW7"/>
<dbReference type="GO" id="GO:0008237">
    <property type="term" value="F:metallopeptidase activity"/>
    <property type="evidence" value="ECO:0007669"/>
    <property type="project" value="UniProtKB-KW"/>
</dbReference>
<dbReference type="InterPro" id="IPR036005">
    <property type="entry name" value="Creatinase/aminopeptidase-like"/>
</dbReference>
<name>A0A5C5ZAW7_9BACT</name>
<proteinExistence type="inferred from homology"/>
<accession>A0A5C5ZAW7</accession>
<evidence type="ECO:0000256" key="1">
    <source>
        <dbReference type="ARBA" id="ARBA00022670"/>
    </source>
</evidence>
<dbReference type="InterPro" id="IPR001131">
    <property type="entry name" value="Peptidase_M24B_aminopep-P_CS"/>
</dbReference>
<sequence length="386" mass="41716" precursor="true">MSQSSTARICAGIPAINNTLYRRLQFSVGDPTALLEVPTENGTRSLLLLRDIEMERARKFANVDLVGCPADFSPECGLSGDRETATAQAAAEFLRREGIKCVVADRSLPLIYAEFLRRAGIEVSCDENLWVTERRQKSEVEIEHLREAQRVTEDAIQFACEMIATAEARTGGVLFREDAPLTSERVRTAVDMFLLERGFTNPTSIIAGGPAGADCHNYGAGDLVTGLPVIVDVFPRSRKSLYNGDCTRTVVHGDIPDAIQAMHATVRKANVAGKQATKAGVTGEDVHRATIQVIQADGFDIGLPSEDSPASYCAMTHGTGHGIGLDVHEPPLLDIKGPTLLLGDALTIEPGLYRRDLGGVRIEDMVIVTEDGCIDLNSLNDGLEWS</sequence>
<dbReference type="SUPFAM" id="SSF55920">
    <property type="entry name" value="Creatinase/aminopeptidase"/>
    <property type="match status" value="1"/>
</dbReference>
<comment type="caution">
    <text evidence="7">The sequence shown here is derived from an EMBL/GenBank/DDBJ whole genome shotgun (WGS) entry which is preliminary data.</text>
</comment>
<gene>
    <name evidence="7" type="ORF">CA13_57750</name>
</gene>
<feature type="domain" description="Peptidase M24" evidence="6">
    <location>
        <begin position="143"/>
        <end position="370"/>
    </location>
</feature>
<evidence type="ECO:0000259" key="6">
    <source>
        <dbReference type="Pfam" id="PF00557"/>
    </source>
</evidence>
<comment type="similarity">
    <text evidence="5">Belongs to the peptidase M24B family.</text>
</comment>
<dbReference type="PANTHER" id="PTHR46112">
    <property type="entry name" value="AMINOPEPTIDASE"/>
    <property type="match status" value="1"/>
</dbReference>
<dbReference type="RefSeq" id="WP_146401953.1">
    <property type="nucleotide sequence ID" value="NZ_SJPJ01000001.1"/>
</dbReference>
<dbReference type="InterPro" id="IPR050659">
    <property type="entry name" value="Peptidase_M24B"/>
</dbReference>
<reference evidence="7 8" key="1">
    <citation type="submission" date="2019-02" db="EMBL/GenBank/DDBJ databases">
        <title>Deep-cultivation of Planctomycetes and their phenomic and genomic characterization uncovers novel biology.</title>
        <authorList>
            <person name="Wiegand S."/>
            <person name="Jogler M."/>
            <person name="Boedeker C."/>
            <person name="Pinto D."/>
            <person name="Vollmers J."/>
            <person name="Rivas-Marin E."/>
            <person name="Kohn T."/>
            <person name="Peeters S.H."/>
            <person name="Heuer A."/>
            <person name="Rast P."/>
            <person name="Oberbeckmann S."/>
            <person name="Bunk B."/>
            <person name="Jeske O."/>
            <person name="Meyerdierks A."/>
            <person name="Storesund J.E."/>
            <person name="Kallscheuer N."/>
            <person name="Luecker S."/>
            <person name="Lage O.M."/>
            <person name="Pohl T."/>
            <person name="Merkel B.J."/>
            <person name="Hornburger P."/>
            <person name="Mueller R.-W."/>
            <person name="Bruemmer F."/>
            <person name="Labrenz M."/>
            <person name="Spormann A.M."/>
            <person name="Op Den Camp H."/>
            <person name="Overmann J."/>
            <person name="Amann R."/>
            <person name="Jetten M.S.M."/>
            <person name="Mascher T."/>
            <person name="Medema M.H."/>
            <person name="Devos D.P."/>
            <person name="Kaster A.-K."/>
            <person name="Ovreas L."/>
            <person name="Rohde M."/>
            <person name="Galperin M.Y."/>
            <person name="Jogler C."/>
        </authorList>
    </citation>
    <scope>NUCLEOTIDE SEQUENCE [LARGE SCALE GENOMIC DNA]</scope>
    <source>
        <strain evidence="7 8">CA13</strain>
    </source>
</reference>
<dbReference type="PROSITE" id="PS00491">
    <property type="entry name" value="PROLINE_PEPTIDASE"/>
    <property type="match status" value="1"/>
</dbReference>
<dbReference type="GO" id="GO:0006508">
    <property type="term" value="P:proteolysis"/>
    <property type="evidence" value="ECO:0007669"/>
    <property type="project" value="UniProtKB-KW"/>
</dbReference>
<dbReference type="GO" id="GO:0046872">
    <property type="term" value="F:metal ion binding"/>
    <property type="evidence" value="ECO:0007669"/>
    <property type="project" value="UniProtKB-KW"/>
</dbReference>
<dbReference type="GO" id="GO:0004177">
    <property type="term" value="F:aminopeptidase activity"/>
    <property type="evidence" value="ECO:0007669"/>
    <property type="project" value="UniProtKB-KW"/>
</dbReference>
<dbReference type="Gene3D" id="3.90.230.10">
    <property type="entry name" value="Creatinase/methionine aminopeptidase superfamily"/>
    <property type="match status" value="1"/>
</dbReference>
<keyword evidence="4" id="KW-0482">Metalloprotease</keyword>
<evidence type="ECO:0000256" key="3">
    <source>
        <dbReference type="ARBA" id="ARBA00022801"/>
    </source>
</evidence>
<keyword evidence="1" id="KW-0645">Protease</keyword>
<dbReference type="InterPro" id="IPR000994">
    <property type="entry name" value="Pept_M24"/>
</dbReference>
<keyword evidence="2 5" id="KW-0479">Metal-binding</keyword>
<dbReference type="EMBL" id="SJPJ01000001">
    <property type="protein sequence ID" value="TWT84298.1"/>
    <property type="molecule type" value="Genomic_DNA"/>
</dbReference>
<dbReference type="PANTHER" id="PTHR46112:SF3">
    <property type="entry name" value="AMINOPEPTIDASE YPDF"/>
    <property type="match status" value="1"/>
</dbReference>
<evidence type="ECO:0000313" key="8">
    <source>
        <dbReference type="Proteomes" id="UP000315010"/>
    </source>
</evidence>
<dbReference type="EC" id="3.4.11.-" evidence="7"/>
<evidence type="ECO:0000256" key="5">
    <source>
        <dbReference type="RuleBase" id="RU000590"/>
    </source>
</evidence>
<evidence type="ECO:0000256" key="4">
    <source>
        <dbReference type="ARBA" id="ARBA00023049"/>
    </source>
</evidence>
<keyword evidence="7" id="KW-0031">Aminopeptidase</keyword>
<dbReference type="Pfam" id="PF00557">
    <property type="entry name" value="Peptidase_M24"/>
    <property type="match status" value="1"/>
</dbReference>
<protein>
    <submittedName>
        <fullName evidence="7">Aminopeptidase</fullName>
        <ecNumber evidence="7">3.4.11.-</ecNumber>
    </submittedName>
</protein>
<keyword evidence="3 7" id="KW-0378">Hydrolase</keyword>
<dbReference type="Proteomes" id="UP000315010">
    <property type="component" value="Unassembled WGS sequence"/>
</dbReference>
<evidence type="ECO:0000313" key="7">
    <source>
        <dbReference type="EMBL" id="TWT84298.1"/>
    </source>
</evidence>
<organism evidence="7 8">
    <name type="scientific">Novipirellula herctigrandis</name>
    <dbReference type="NCBI Taxonomy" id="2527986"/>
    <lineage>
        <taxon>Bacteria</taxon>
        <taxon>Pseudomonadati</taxon>
        <taxon>Planctomycetota</taxon>
        <taxon>Planctomycetia</taxon>
        <taxon>Pirellulales</taxon>
        <taxon>Pirellulaceae</taxon>
        <taxon>Novipirellula</taxon>
    </lineage>
</organism>